<dbReference type="GO" id="GO:0015344">
    <property type="term" value="F:siderophore uptake transmembrane transporter activity"/>
    <property type="evidence" value="ECO:0007669"/>
    <property type="project" value="TreeGrafter"/>
</dbReference>
<comment type="similarity">
    <text evidence="2 14 15">Belongs to the TonB-dependent receptor family.</text>
</comment>
<evidence type="ECO:0000256" key="9">
    <source>
        <dbReference type="ARBA" id="ARBA00023065"/>
    </source>
</evidence>
<dbReference type="GO" id="GO:0038023">
    <property type="term" value="F:signaling receptor activity"/>
    <property type="evidence" value="ECO:0007669"/>
    <property type="project" value="InterPro"/>
</dbReference>
<dbReference type="EMBL" id="FYAH01000002">
    <property type="protein sequence ID" value="SMY16164.1"/>
    <property type="molecule type" value="Genomic_DNA"/>
</dbReference>
<dbReference type="InterPro" id="IPR000531">
    <property type="entry name" value="Beta-barrel_TonB"/>
</dbReference>
<dbReference type="Pfam" id="PF00593">
    <property type="entry name" value="TonB_dep_Rec_b-barrel"/>
    <property type="match status" value="1"/>
</dbReference>
<keyword evidence="7 16" id="KW-0732">Signal</keyword>
<evidence type="ECO:0000256" key="14">
    <source>
        <dbReference type="PROSITE-ProRule" id="PRU01360"/>
    </source>
</evidence>
<evidence type="ECO:0000256" key="15">
    <source>
        <dbReference type="RuleBase" id="RU003357"/>
    </source>
</evidence>
<evidence type="ECO:0000256" key="10">
    <source>
        <dbReference type="ARBA" id="ARBA00023077"/>
    </source>
</evidence>
<keyword evidence="12 19" id="KW-0675">Receptor</keyword>
<name>A0A1Y6KVT6_9GAMM</name>
<evidence type="ECO:0000256" key="13">
    <source>
        <dbReference type="ARBA" id="ARBA00023237"/>
    </source>
</evidence>
<dbReference type="InterPro" id="IPR037066">
    <property type="entry name" value="Plug_dom_sf"/>
</dbReference>
<feature type="chain" id="PRO_5013209827" evidence="16">
    <location>
        <begin position="23"/>
        <end position="696"/>
    </location>
</feature>
<dbReference type="SUPFAM" id="SSF56935">
    <property type="entry name" value="Porins"/>
    <property type="match status" value="1"/>
</dbReference>
<evidence type="ECO:0000259" key="18">
    <source>
        <dbReference type="Pfam" id="PF07715"/>
    </source>
</evidence>
<dbReference type="Pfam" id="PF07715">
    <property type="entry name" value="Plug"/>
    <property type="match status" value="1"/>
</dbReference>
<dbReference type="CDD" id="cd01347">
    <property type="entry name" value="ligand_gated_channel"/>
    <property type="match status" value="1"/>
</dbReference>
<evidence type="ECO:0000256" key="4">
    <source>
        <dbReference type="ARBA" id="ARBA00022452"/>
    </source>
</evidence>
<evidence type="ECO:0000256" key="3">
    <source>
        <dbReference type="ARBA" id="ARBA00022448"/>
    </source>
</evidence>
<evidence type="ECO:0000256" key="11">
    <source>
        <dbReference type="ARBA" id="ARBA00023136"/>
    </source>
</evidence>
<accession>A0A1Y6KVT6</accession>
<feature type="signal peptide" evidence="16">
    <location>
        <begin position="1"/>
        <end position="22"/>
    </location>
</feature>
<evidence type="ECO:0000256" key="16">
    <source>
        <dbReference type="SAM" id="SignalP"/>
    </source>
</evidence>
<evidence type="ECO:0000256" key="1">
    <source>
        <dbReference type="ARBA" id="ARBA00004571"/>
    </source>
</evidence>
<dbReference type="GO" id="GO:0015891">
    <property type="term" value="P:siderophore transport"/>
    <property type="evidence" value="ECO:0007669"/>
    <property type="project" value="InterPro"/>
</dbReference>
<keyword evidence="13 14" id="KW-0998">Cell outer membrane</keyword>
<dbReference type="AlphaFoldDB" id="A0A1Y6KVT6"/>
<evidence type="ECO:0000256" key="2">
    <source>
        <dbReference type="ARBA" id="ARBA00009810"/>
    </source>
</evidence>
<keyword evidence="8" id="KW-0408">Iron</keyword>
<keyword evidence="20" id="KW-1185">Reference proteome</keyword>
<dbReference type="Gene3D" id="2.40.170.20">
    <property type="entry name" value="TonB-dependent receptor, beta-barrel domain"/>
    <property type="match status" value="1"/>
</dbReference>
<keyword evidence="3 14" id="KW-0813">Transport</keyword>
<keyword evidence="10 15" id="KW-0798">TonB box</keyword>
<reference evidence="20" key="1">
    <citation type="submission" date="2017-06" db="EMBL/GenBank/DDBJ databases">
        <authorList>
            <person name="Rodrigo-Torres L."/>
            <person name="Arahal R. D."/>
            <person name="Lucena T."/>
        </authorList>
    </citation>
    <scope>NUCLEOTIDE SEQUENCE [LARGE SCALE GENOMIC DNA]</scope>
    <source>
        <strain evidence="20">type strain: CECT 9192</strain>
    </source>
</reference>
<evidence type="ECO:0000256" key="8">
    <source>
        <dbReference type="ARBA" id="ARBA00023004"/>
    </source>
</evidence>
<keyword evidence="9" id="KW-0406">Ion transport</keyword>
<dbReference type="PANTHER" id="PTHR32552:SF68">
    <property type="entry name" value="FERRICHROME OUTER MEMBRANE TRANSPORTER_PHAGE RECEPTOR"/>
    <property type="match status" value="1"/>
</dbReference>
<dbReference type="GO" id="GO:0009279">
    <property type="term" value="C:cell outer membrane"/>
    <property type="evidence" value="ECO:0007669"/>
    <property type="project" value="UniProtKB-SubCell"/>
</dbReference>
<dbReference type="PANTHER" id="PTHR32552">
    <property type="entry name" value="FERRICHROME IRON RECEPTOR-RELATED"/>
    <property type="match status" value="1"/>
</dbReference>
<evidence type="ECO:0000256" key="6">
    <source>
        <dbReference type="ARBA" id="ARBA00022692"/>
    </source>
</evidence>
<sequence length="696" mass="77231">MFSKSQLTLLIGAVLSAPIAHAEITNTDEHMVVTGRDYGYKADTNSTAMRMEMTQLETPGQVSVIDEKLIDEQRASTLGEVLQNDASISAGGTGRNRERFSLRGFELGSSSGFLRDGHQHWSHYRQPVELLERVEVMKGPAGLLYGKSAPGGLVNMVAKKPTYDTQVNFSQDVGSNNHTRSVLDVSGSLNQDQTLRARAVVAKEDYDSWRKYGDGSTPSTDRFVGGLFVDYDINDDVTVSLHYDRTNDKGSVDSGAYIVDGKPVLGRDHVWDAQWSKINNEVENYGFDVKAQLNDTWALNSGFNYQDFKRHDKESYPNFANFEESGLVKQGGNDRHDHWIFKTAYADFVGEFDTLGMQHQLLVGSNWLGYSYDRFQRSFNSVDVAPNQSTPVPSYKPGKPKESNSSYNAWGFYAQDMVTINDYWQVLAGVRFDRQTQEGKAAEEAVSPKVAAIFHPAENGSIYLAYSESFEPQGTVSSGSKNYVNDGEQLDPLRGKQYELGTKWELLDNRLFVSGAVFNIAQENSTIDVQVGNNLYKKTQGGERVHNGAEIALQGNVTDKLSMSASAMYLDAEYTKDQKYQGNRPVDVPEFAASVWTTYNVTEATDVNLGVIYEGSRFGDAANTFKKDAYTRVDVGVAHTYKYDDKLDIIGRVNVENLFDTDYMAGGGSTSSDYVGATGVTLGEGRNFMATIEFKY</sequence>
<dbReference type="InterPro" id="IPR039426">
    <property type="entry name" value="TonB-dep_rcpt-like"/>
</dbReference>
<keyword evidence="4 14" id="KW-1134">Transmembrane beta strand</keyword>
<evidence type="ECO:0000256" key="12">
    <source>
        <dbReference type="ARBA" id="ARBA00023170"/>
    </source>
</evidence>
<dbReference type="InterPro" id="IPR036942">
    <property type="entry name" value="Beta-barrel_TonB_sf"/>
</dbReference>
<feature type="domain" description="TonB-dependent receptor plug" evidence="18">
    <location>
        <begin position="55"/>
        <end position="152"/>
    </location>
</feature>
<keyword evidence="6 14" id="KW-0812">Transmembrane</keyword>
<dbReference type="Gene3D" id="2.170.130.10">
    <property type="entry name" value="TonB-dependent receptor, plug domain"/>
    <property type="match status" value="1"/>
</dbReference>
<proteinExistence type="inferred from homology"/>
<protein>
    <submittedName>
        <fullName evidence="19">FhuE receptor</fullName>
    </submittedName>
</protein>
<gene>
    <name evidence="19" type="primary">fhuE</name>
    <name evidence="19" type="ORF">PAQU9191_01395</name>
</gene>
<comment type="subcellular location">
    <subcellularLocation>
        <location evidence="1 14">Cell outer membrane</location>
        <topology evidence="1 14">Multi-pass membrane protein</topology>
    </subcellularLocation>
</comment>
<evidence type="ECO:0000313" key="20">
    <source>
        <dbReference type="Proteomes" id="UP000196485"/>
    </source>
</evidence>
<feature type="domain" description="TonB-dependent receptor-like beta-barrel" evidence="17">
    <location>
        <begin position="232"/>
        <end position="658"/>
    </location>
</feature>
<organism evidence="19 20">
    <name type="scientific">Photobacterium aquimaris</name>
    <dbReference type="NCBI Taxonomy" id="512643"/>
    <lineage>
        <taxon>Bacteria</taxon>
        <taxon>Pseudomonadati</taxon>
        <taxon>Pseudomonadota</taxon>
        <taxon>Gammaproteobacteria</taxon>
        <taxon>Vibrionales</taxon>
        <taxon>Vibrionaceae</taxon>
        <taxon>Photobacterium</taxon>
    </lineage>
</organism>
<evidence type="ECO:0000256" key="7">
    <source>
        <dbReference type="ARBA" id="ARBA00022729"/>
    </source>
</evidence>
<dbReference type="InterPro" id="IPR012910">
    <property type="entry name" value="Plug_dom"/>
</dbReference>
<dbReference type="RefSeq" id="WP_087820278.1">
    <property type="nucleotide sequence ID" value="NZ_FYAH01000002.1"/>
</dbReference>
<keyword evidence="5" id="KW-0410">Iron transport</keyword>
<dbReference type="NCBIfam" id="TIGR01783">
    <property type="entry name" value="TonB-siderophor"/>
    <property type="match status" value="1"/>
</dbReference>
<evidence type="ECO:0000313" key="19">
    <source>
        <dbReference type="EMBL" id="SMY16164.1"/>
    </source>
</evidence>
<dbReference type="PROSITE" id="PS52016">
    <property type="entry name" value="TONB_DEPENDENT_REC_3"/>
    <property type="match status" value="1"/>
</dbReference>
<evidence type="ECO:0000259" key="17">
    <source>
        <dbReference type="Pfam" id="PF00593"/>
    </source>
</evidence>
<evidence type="ECO:0000256" key="5">
    <source>
        <dbReference type="ARBA" id="ARBA00022496"/>
    </source>
</evidence>
<dbReference type="Proteomes" id="UP000196485">
    <property type="component" value="Unassembled WGS sequence"/>
</dbReference>
<dbReference type="InterPro" id="IPR010105">
    <property type="entry name" value="TonB_sidphr_rcpt"/>
</dbReference>
<keyword evidence="11 14" id="KW-0472">Membrane</keyword>